<dbReference type="Gene3D" id="1.10.287.470">
    <property type="entry name" value="Helix hairpin bin"/>
    <property type="match status" value="1"/>
</dbReference>
<dbReference type="GO" id="GO:1990281">
    <property type="term" value="C:efflux pump complex"/>
    <property type="evidence" value="ECO:0007669"/>
    <property type="project" value="TreeGrafter"/>
</dbReference>
<evidence type="ECO:0000259" key="2">
    <source>
        <dbReference type="Pfam" id="PF25917"/>
    </source>
</evidence>
<proteinExistence type="inferred from homology"/>
<dbReference type="NCBIfam" id="TIGR01730">
    <property type="entry name" value="RND_mfp"/>
    <property type="match status" value="1"/>
</dbReference>
<protein>
    <submittedName>
        <fullName evidence="3">RND family efflux transporter, MFP subunit</fullName>
    </submittedName>
</protein>
<name>I4A2V2_ORNRL</name>
<dbReference type="AlphaFoldDB" id="I4A2V2"/>
<dbReference type="HOGENOM" id="CLU_018816_14_1_10"/>
<sequence length="374" mass="41311">MKAKKIIIAVLVLLVLCLGIWAFSYNYQKSTAENVVYETTHAFRTDIKKTAVATGEVKPREKIEIKPNITGVIQSIKVKEGMEVTNGQLLATIKVIPNVNSLNSAQMQINSTQTELANQTRHYNRQKLLYSQGVISKAEYETALAAYNSAKQSLKNAENNYHTAKTGVAPGLEQYSTTQIRSTINGMILDIPVEIGDNVQEISNFSTGTTIATIANIKDMIFEGRVDEAEVGKLKIGMPLEIKIGALPNETFTGTLDFIAPSGIRNNGIVEFEIKASVNLNQNDFIRAGYSANAEITTENKKNVLVLAESNIQYEDDGTAFVEVKNGEEWIKKPIRLGVSDGENIEILKGITEKDEVKVWNIHLNEKSEEENKG</sequence>
<reference evidence="3 4" key="1">
    <citation type="submission" date="2012-06" db="EMBL/GenBank/DDBJ databases">
        <title>The complete genome of Ornithobacterium rhinotracheale DSM 15997.</title>
        <authorList>
            <consortium name="US DOE Joint Genome Institute (JGI-PGF)"/>
            <person name="Lucas S."/>
            <person name="Copeland A."/>
            <person name="Lapidus A."/>
            <person name="Goodwin L."/>
            <person name="Pitluck S."/>
            <person name="Peters L."/>
            <person name="Mikhailova N."/>
            <person name="Teshima H."/>
            <person name="Kyrpides N."/>
            <person name="Mavromatis K."/>
            <person name="Pagani I."/>
            <person name="Ivanova N."/>
            <person name="Ovchinnikova G."/>
            <person name="Zeytun A."/>
            <person name="Detter J.C."/>
            <person name="Han C."/>
            <person name="Land M."/>
            <person name="Hauser L."/>
            <person name="Markowitz V."/>
            <person name="Cheng J.-F."/>
            <person name="Hugenholtz P."/>
            <person name="Woyke T."/>
            <person name="Wu D."/>
            <person name="Lang E."/>
            <person name="Kopitz M."/>
            <person name="Brambilla E."/>
            <person name="Klenk H.-P."/>
            <person name="Eisen J.A."/>
        </authorList>
    </citation>
    <scope>NUCLEOTIDE SEQUENCE [LARGE SCALE GENOMIC DNA]</scope>
    <source>
        <strain evidence="4">ATCC 51463 / DSM 15997 / CCUG 23171 / LMG 9086</strain>
    </source>
</reference>
<comment type="similarity">
    <text evidence="1">Belongs to the membrane fusion protein (MFP) (TC 8.A.1) family.</text>
</comment>
<dbReference type="Gene3D" id="6.20.50.140">
    <property type="match status" value="1"/>
</dbReference>
<accession>I4A2V2</accession>
<dbReference type="eggNOG" id="COG0845">
    <property type="taxonomic scope" value="Bacteria"/>
</dbReference>
<dbReference type="SUPFAM" id="SSF111369">
    <property type="entry name" value="HlyD-like secretion proteins"/>
    <property type="match status" value="1"/>
</dbReference>
<dbReference type="Gene3D" id="2.40.50.100">
    <property type="match status" value="1"/>
</dbReference>
<dbReference type="InterPro" id="IPR058625">
    <property type="entry name" value="MdtA-like_BSH"/>
</dbReference>
<dbReference type="InterPro" id="IPR006143">
    <property type="entry name" value="RND_pump_MFP"/>
</dbReference>
<dbReference type="GeneID" id="97258742"/>
<dbReference type="Pfam" id="PF25917">
    <property type="entry name" value="BSH_RND"/>
    <property type="match status" value="1"/>
</dbReference>
<dbReference type="PATRIC" id="fig|867902.3.peg.2107"/>
<dbReference type="PANTHER" id="PTHR30469:SF33">
    <property type="entry name" value="SLR1207 PROTEIN"/>
    <property type="match status" value="1"/>
</dbReference>
<dbReference type="PANTHER" id="PTHR30469">
    <property type="entry name" value="MULTIDRUG RESISTANCE PROTEIN MDTA"/>
    <property type="match status" value="1"/>
</dbReference>
<gene>
    <name evidence="3" type="ordered locus">Ornrh_2154</name>
</gene>
<dbReference type="RefSeq" id="WP_014791804.1">
    <property type="nucleotide sequence ID" value="NC_018016.1"/>
</dbReference>
<dbReference type="GeneID" id="71570234"/>
<dbReference type="KEGG" id="orh:Ornrh_2154"/>
<dbReference type="STRING" id="867902.Ornrh_2154"/>
<dbReference type="EMBL" id="CP003283">
    <property type="protein sequence ID" value="AFL98286.1"/>
    <property type="molecule type" value="Genomic_DNA"/>
</dbReference>
<evidence type="ECO:0000313" key="3">
    <source>
        <dbReference type="EMBL" id="AFL98286.1"/>
    </source>
</evidence>
<keyword evidence="4" id="KW-1185">Reference proteome</keyword>
<feature type="domain" description="Multidrug resistance protein MdtA-like barrel-sandwich hybrid" evidence="2">
    <location>
        <begin position="61"/>
        <end position="201"/>
    </location>
</feature>
<evidence type="ECO:0000256" key="1">
    <source>
        <dbReference type="ARBA" id="ARBA00009477"/>
    </source>
</evidence>
<organism evidence="3 4">
    <name type="scientific">Ornithobacterium rhinotracheale (strain ATCC 51463 / DSM 15997 / CCUG 23171 / CIP 104009 / LMG 9086)</name>
    <dbReference type="NCBI Taxonomy" id="867902"/>
    <lineage>
        <taxon>Bacteria</taxon>
        <taxon>Pseudomonadati</taxon>
        <taxon>Bacteroidota</taxon>
        <taxon>Flavobacteriia</taxon>
        <taxon>Flavobacteriales</taxon>
        <taxon>Weeksellaceae</taxon>
        <taxon>Ornithobacterium</taxon>
    </lineage>
</organism>
<evidence type="ECO:0000313" key="4">
    <source>
        <dbReference type="Proteomes" id="UP000006051"/>
    </source>
</evidence>
<dbReference type="Gene3D" id="2.40.30.170">
    <property type="match status" value="1"/>
</dbReference>
<dbReference type="Proteomes" id="UP000006051">
    <property type="component" value="Chromosome"/>
</dbReference>
<dbReference type="GO" id="GO:0015562">
    <property type="term" value="F:efflux transmembrane transporter activity"/>
    <property type="evidence" value="ECO:0007669"/>
    <property type="project" value="InterPro"/>
</dbReference>